<evidence type="ECO:0000313" key="17">
    <source>
        <dbReference type="EnsemblMetazoa" id="Aqu2.1.28636_001"/>
    </source>
</evidence>
<dbReference type="PANTHER" id="PTHR47959:SF8">
    <property type="entry name" value="RNA HELICASE"/>
    <property type="match status" value="1"/>
</dbReference>
<comment type="similarity">
    <text evidence="2">Belongs to the DEAD box helicase family. DDX54/DBP10 subfamily.</text>
</comment>
<keyword evidence="8" id="KW-0694">RNA-binding</keyword>
<dbReference type="SMART" id="SM00490">
    <property type="entry name" value="HELICc"/>
    <property type="match status" value="1"/>
</dbReference>
<protein>
    <recommendedName>
        <fullName evidence="3">RNA helicase</fullName>
        <ecNumber evidence="3">3.6.4.13</ecNumber>
    </recommendedName>
</protein>
<dbReference type="PROSITE" id="PS51192">
    <property type="entry name" value="HELICASE_ATP_BIND_1"/>
    <property type="match status" value="1"/>
</dbReference>
<evidence type="ECO:0000256" key="9">
    <source>
        <dbReference type="ARBA" id="ARBA00023242"/>
    </source>
</evidence>
<evidence type="ECO:0000256" key="8">
    <source>
        <dbReference type="ARBA" id="ARBA00022884"/>
    </source>
</evidence>
<evidence type="ECO:0000256" key="13">
    <source>
        <dbReference type="SAM" id="MobiDB-lite"/>
    </source>
</evidence>
<dbReference type="InterPro" id="IPR001650">
    <property type="entry name" value="Helicase_C-like"/>
</dbReference>
<dbReference type="GO" id="GO:0003724">
    <property type="term" value="F:RNA helicase activity"/>
    <property type="evidence" value="ECO:0007669"/>
    <property type="project" value="UniProtKB-EC"/>
</dbReference>
<feature type="region of interest" description="Disordered" evidence="13">
    <location>
        <begin position="757"/>
        <end position="800"/>
    </location>
</feature>
<feature type="region of interest" description="Disordered" evidence="13">
    <location>
        <begin position="550"/>
        <end position="588"/>
    </location>
</feature>
<comment type="subcellular location">
    <subcellularLocation>
        <location evidence="1">Nucleus</location>
        <location evidence="1">Nucleolus</location>
    </subcellularLocation>
</comment>
<dbReference type="KEGG" id="aqu:100640800"/>
<dbReference type="SMART" id="SM00487">
    <property type="entry name" value="DEXDc"/>
    <property type="match status" value="1"/>
</dbReference>
<dbReference type="AlphaFoldDB" id="A0A1X7ULV9"/>
<keyword evidence="7 12" id="KW-0067">ATP-binding</keyword>
<reference evidence="17" key="2">
    <citation type="submission" date="2017-05" db="UniProtKB">
        <authorList>
            <consortium name="EnsemblMetazoa"/>
        </authorList>
    </citation>
    <scope>IDENTIFICATION</scope>
</reference>
<feature type="domain" description="DEAD-box RNA helicase Q" evidence="16">
    <location>
        <begin position="50"/>
        <end position="78"/>
    </location>
</feature>
<dbReference type="InterPro" id="IPR027417">
    <property type="entry name" value="P-loop_NTPase"/>
</dbReference>
<dbReference type="InterPro" id="IPR014014">
    <property type="entry name" value="RNA_helicase_DEAD_Q_motif"/>
</dbReference>
<feature type="compositionally biased region" description="Basic and acidic residues" evidence="13">
    <location>
        <begin position="551"/>
        <end position="585"/>
    </location>
</feature>
<feature type="domain" description="Helicase ATP-binding" evidence="14">
    <location>
        <begin position="81"/>
        <end position="254"/>
    </location>
</feature>
<dbReference type="CDD" id="cd18787">
    <property type="entry name" value="SF2_C_DEAD"/>
    <property type="match status" value="1"/>
</dbReference>
<gene>
    <name evidence="17" type="primary">100640800</name>
</gene>
<dbReference type="eggNOG" id="KOG0337">
    <property type="taxonomic scope" value="Eukaryota"/>
</dbReference>
<evidence type="ECO:0000256" key="7">
    <source>
        <dbReference type="ARBA" id="ARBA00022840"/>
    </source>
</evidence>
<dbReference type="FunFam" id="3.40.50.300:FF:000865">
    <property type="entry name" value="ATP-dependent RNA helicase DDX54"/>
    <property type="match status" value="1"/>
</dbReference>
<evidence type="ECO:0000256" key="5">
    <source>
        <dbReference type="ARBA" id="ARBA00022801"/>
    </source>
</evidence>
<dbReference type="GO" id="GO:0005730">
    <property type="term" value="C:nucleolus"/>
    <property type="evidence" value="ECO:0007669"/>
    <property type="project" value="UniProtKB-SubCell"/>
</dbReference>
<dbReference type="Pfam" id="PF00271">
    <property type="entry name" value="Helicase_C"/>
    <property type="match status" value="1"/>
</dbReference>
<evidence type="ECO:0000256" key="2">
    <source>
        <dbReference type="ARBA" id="ARBA00010379"/>
    </source>
</evidence>
<dbReference type="InterPro" id="IPR050079">
    <property type="entry name" value="DEAD_box_RNA_helicase"/>
</dbReference>
<evidence type="ECO:0000256" key="4">
    <source>
        <dbReference type="ARBA" id="ARBA00022741"/>
    </source>
</evidence>
<dbReference type="STRING" id="400682.A0A1X7ULV9"/>
<dbReference type="PROSITE" id="PS51194">
    <property type="entry name" value="HELICASE_CTER"/>
    <property type="match status" value="1"/>
</dbReference>
<comment type="catalytic activity">
    <reaction evidence="10">
        <text>ATP + H2O = ADP + phosphate + H(+)</text>
        <dbReference type="Rhea" id="RHEA:13065"/>
        <dbReference type="ChEBI" id="CHEBI:15377"/>
        <dbReference type="ChEBI" id="CHEBI:15378"/>
        <dbReference type="ChEBI" id="CHEBI:30616"/>
        <dbReference type="ChEBI" id="CHEBI:43474"/>
        <dbReference type="ChEBI" id="CHEBI:456216"/>
        <dbReference type="EC" id="3.6.4.13"/>
    </reaction>
</comment>
<evidence type="ECO:0000256" key="11">
    <source>
        <dbReference type="PROSITE-ProRule" id="PRU00552"/>
    </source>
</evidence>
<feature type="compositionally biased region" description="Basic residues" evidence="13">
    <location>
        <begin position="783"/>
        <end position="800"/>
    </location>
</feature>
<proteinExistence type="inferred from homology"/>
<feature type="compositionally biased region" description="Basic residues" evidence="13">
    <location>
        <begin position="763"/>
        <end position="773"/>
    </location>
</feature>
<dbReference type="InterPro" id="IPR011545">
    <property type="entry name" value="DEAD/DEAH_box_helicase_dom"/>
</dbReference>
<dbReference type="Gene3D" id="3.40.50.300">
    <property type="entry name" value="P-loop containing nucleotide triphosphate hydrolases"/>
    <property type="match status" value="2"/>
</dbReference>
<dbReference type="InterPro" id="IPR012541">
    <property type="entry name" value="DBP10_C"/>
</dbReference>
<dbReference type="Pfam" id="PF08147">
    <property type="entry name" value="DBP10CT"/>
    <property type="match status" value="1"/>
</dbReference>
<dbReference type="PROSITE" id="PS51195">
    <property type="entry name" value="Q_MOTIF"/>
    <property type="match status" value="1"/>
</dbReference>
<feature type="short sequence motif" description="Q motif" evidence="11">
    <location>
        <begin position="50"/>
        <end position="78"/>
    </location>
</feature>
<dbReference type="eggNOG" id="KOG3525">
    <property type="taxonomic scope" value="Eukaryota"/>
</dbReference>
<feature type="region of interest" description="Disordered" evidence="13">
    <location>
        <begin position="1"/>
        <end position="37"/>
    </location>
</feature>
<feature type="region of interest" description="Disordered" evidence="13">
    <location>
        <begin position="701"/>
        <end position="741"/>
    </location>
</feature>
<sequence length="800" mass="90342">MSDSKEKDWEEETDGEGDEEYSDDDNEAEGGGGFTRSLVLQQNKKKKRSGGFQSMGLSHTVYKGVMKKGYRVPTPIQRKTIPLIMDGKDVVAMARTGSGKTAAFLIPLFERLKSHSPQVSGVRGLILSPTRELALQTMKFTKELGRFTGLRAAVILGGDRIEDQFSTIHENPDIIIATPGRFLHLLLEMDMKLLHVEYVVFDEADRLFEMGFSEQLHEIIHKLPEQRQTLLFSATLPKMLVDFAKAGLTDPVLIRLDVDSKLSNQLSLSFLSCRSDDKTAVLLYLLRSVIPPNQQSVVFVATKHHVEYLKEILSSAGIDSSYVYGSLDQTARKISIGKFLYKKTNVLLVTDIAARGIDIPLLDNVINYHFPSKAKLFVHRVGRVARAGRAGTAYSLVSPDEGAYVVDLHLFLGRNIITESHSKCDGVYGSVPHIAIEDEDELLIKLHNNNEELVSLRKVAENGMKHYIKSRNLSSPESIRRAKELATSLHPHPLFGSHCLTSQVERGELLSALKTYKPLQTIFEVNSTTKGVAKKVMLSKRAKYDQVVMTLREKSNQRKKEEKKEEEREKGEERRDSESMADDLKGLQTFEEYKKKSKKSVTAPQPYINYKPSDHHTEKGLSIDHFEEAASSAVLDLTGDENNDMQKAKRIRKWDRKRKRFVTESGKESSTKKIKTESGRWISSTYKTGLYQTWKTKNKVEGNSMDSETPPDRFTRRKGRFNPRQSTRGAGGSGGRVKSEIKSVNEILRKRQKINFMKERRQINKRKGARKNVRGGAMTTGGRGKRTMGMHGRKPRGKRN</sequence>
<dbReference type="GO" id="GO:0005524">
    <property type="term" value="F:ATP binding"/>
    <property type="evidence" value="ECO:0007669"/>
    <property type="project" value="UniProtKB-KW"/>
</dbReference>
<name>A0A1X7ULV9_AMPQE</name>
<keyword evidence="5 12" id="KW-0378">Hydrolase</keyword>
<dbReference type="SMART" id="SM01123">
    <property type="entry name" value="DBP10CT"/>
    <property type="match status" value="1"/>
</dbReference>
<dbReference type="GO" id="GO:0016787">
    <property type="term" value="F:hydrolase activity"/>
    <property type="evidence" value="ECO:0007669"/>
    <property type="project" value="UniProtKB-KW"/>
</dbReference>
<evidence type="ECO:0000256" key="6">
    <source>
        <dbReference type="ARBA" id="ARBA00022806"/>
    </source>
</evidence>
<keyword evidence="4 12" id="KW-0547">Nucleotide-binding</keyword>
<keyword evidence="9" id="KW-0539">Nucleus</keyword>
<feature type="domain" description="Helicase C-terminal" evidence="15">
    <location>
        <begin position="281"/>
        <end position="428"/>
    </location>
</feature>
<evidence type="ECO:0000259" key="15">
    <source>
        <dbReference type="PROSITE" id="PS51194"/>
    </source>
</evidence>
<dbReference type="PROSITE" id="PS00039">
    <property type="entry name" value="DEAD_ATP_HELICASE"/>
    <property type="match status" value="1"/>
</dbReference>
<organism evidence="17">
    <name type="scientific">Amphimedon queenslandica</name>
    <name type="common">Sponge</name>
    <dbReference type="NCBI Taxonomy" id="400682"/>
    <lineage>
        <taxon>Eukaryota</taxon>
        <taxon>Metazoa</taxon>
        <taxon>Porifera</taxon>
        <taxon>Demospongiae</taxon>
        <taxon>Heteroscleromorpha</taxon>
        <taxon>Haplosclerida</taxon>
        <taxon>Niphatidae</taxon>
        <taxon>Amphimedon</taxon>
    </lineage>
</organism>
<keyword evidence="6 12" id="KW-0347">Helicase</keyword>
<evidence type="ECO:0000256" key="1">
    <source>
        <dbReference type="ARBA" id="ARBA00004604"/>
    </source>
</evidence>
<reference evidence="18" key="1">
    <citation type="journal article" date="2010" name="Nature">
        <title>The Amphimedon queenslandica genome and the evolution of animal complexity.</title>
        <authorList>
            <person name="Srivastava M."/>
            <person name="Simakov O."/>
            <person name="Chapman J."/>
            <person name="Fahey B."/>
            <person name="Gauthier M.E."/>
            <person name="Mitros T."/>
            <person name="Richards G.S."/>
            <person name="Conaco C."/>
            <person name="Dacre M."/>
            <person name="Hellsten U."/>
            <person name="Larroux C."/>
            <person name="Putnam N.H."/>
            <person name="Stanke M."/>
            <person name="Adamska M."/>
            <person name="Darling A."/>
            <person name="Degnan S.M."/>
            <person name="Oakley T.H."/>
            <person name="Plachetzki D.C."/>
            <person name="Zhai Y."/>
            <person name="Adamski M."/>
            <person name="Calcino A."/>
            <person name="Cummins S.F."/>
            <person name="Goodstein D.M."/>
            <person name="Harris C."/>
            <person name="Jackson D.J."/>
            <person name="Leys S.P."/>
            <person name="Shu S."/>
            <person name="Woodcroft B.J."/>
            <person name="Vervoort M."/>
            <person name="Kosik K.S."/>
            <person name="Manning G."/>
            <person name="Degnan B.M."/>
            <person name="Rokhsar D.S."/>
        </authorList>
    </citation>
    <scope>NUCLEOTIDE SEQUENCE [LARGE SCALE GENOMIC DNA]</scope>
</reference>
<evidence type="ECO:0000259" key="16">
    <source>
        <dbReference type="PROSITE" id="PS51195"/>
    </source>
</evidence>
<dbReference type="SUPFAM" id="SSF52540">
    <property type="entry name" value="P-loop containing nucleoside triphosphate hydrolases"/>
    <property type="match status" value="2"/>
</dbReference>
<evidence type="ECO:0000256" key="3">
    <source>
        <dbReference type="ARBA" id="ARBA00012552"/>
    </source>
</evidence>
<dbReference type="Proteomes" id="UP000007879">
    <property type="component" value="Unassembled WGS sequence"/>
</dbReference>
<evidence type="ECO:0000313" key="18">
    <source>
        <dbReference type="Proteomes" id="UP000007879"/>
    </source>
</evidence>
<dbReference type="EnsemblMetazoa" id="Aqu2.1.28636_001">
    <property type="protein sequence ID" value="Aqu2.1.28636_001"/>
    <property type="gene ID" value="Aqu2.1.28636"/>
</dbReference>
<dbReference type="InParanoid" id="A0A1X7ULV9"/>
<dbReference type="InterPro" id="IPR014001">
    <property type="entry name" value="Helicase_ATP-bd"/>
</dbReference>
<dbReference type="InterPro" id="IPR000629">
    <property type="entry name" value="RNA-helicase_DEAD-box_CS"/>
</dbReference>
<dbReference type="GO" id="GO:0005829">
    <property type="term" value="C:cytosol"/>
    <property type="evidence" value="ECO:0007669"/>
    <property type="project" value="TreeGrafter"/>
</dbReference>
<dbReference type="PANTHER" id="PTHR47959">
    <property type="entry name" value="ATP-DEPENDENT RNA HELICASE RHLE-RELATED"/>
    <property type="match status" value="1"/>
</dbReference>
<dbReference type="EC" id="3.6.4.13" evidence="3"/>
<dbReference type="InterPro" id="IPR033517">
    <property type="entry name" value="DDX54/DBP10_DEAD-box_helicase"/>
</dbReference>
<dbReference type="OrthoDB" id="10261375at2759"/>
<evidence type="ECO:0000256" key="10">
    <source>
        <dbReference type="ARBA" id="ARBA00047984"/>
    </source>
</evidence>
<evidence type="ECO:0000256" key="12">
    <source>
        <dbReference type="RuleBase" id="RU000492"/>
    </source>
</evidence>
<dbReference type="EnsemblMetazoa" id="XM_019997935.1">
    <property type="protein sequence ID" value="XP_019853494.1"/>
    <property type="gene ID" value="LOC100640800"/>
</dbReference>
<evidence type="ECO:0000259" key="14">
    <source>
        <dbReference type="PROSITE" id="PS51192"/>
    </source>
</evidence>
<accession>A0A1X7ULV9</accession>
<dbReference type="GO" id="GO:0003723">
    <property type="term" value="F:RNA binding"/>
    <property type="evidence" value="ECO:0007669"/>
    <property type="project" value="UniProtKB-KW"/>
</dbReference>
<dbReference type="CDD" id="cd17959">
    <property type="entry name" value="DEADc_DDX54"/>
    <property type="match status" value="1"/>
</dbReference>
<dbReference type="Pfam" id="PF00270">
    <property type="entry name" value="DEAD"/>
    <property type="match status" value="1"/>
</dbReference>
<keyword evidence="18" id="KW-1185">Reference proteome</keyword>
<feature type="compositionally biased region" description="Acidic residues" evidence="13">
    <location>
        <begin position="9"/>
        <end position="28"/>
    </location>
</feature>